<dbReference type="EMBL" id="LKCN02000001">
    <property type="protein sequence ID" value="RCI17114.1"/>
    <property type="molecule type" value="Genomic_DNA"/>
</dbReference>
<dbReference type="Proteomes" id="UP000253664">
    <property type="component" value="Unassembled WGS sequence"/>
</dbReference>
<organism evidence="3 4">
    <name type="scientific">Ophiocordyceps polyrhachis-furcata BCC 54312</name>
    <dbReference type="NCBI Taxonomy" id="1330021"/>
    <lineage>
        <taxon>Eukaryota</taxon>
        <taxon>Fungi</taxon>
        <taxon>Dikarya</taxon>
        <taxon>Ascomycota</taxon>
        <taxon>Pezizomycotina</taxon>
        <taxon>Sordariomycetes</taxon>
        <taxon>Hypocreomycetidae</taxon>
        <taxon>Hypocreales</taxon>
        <taxon>Ophiocordycipitaceae</taxon>
        <taxon>Ophiocordyceps</taxon>
    </lineage>
</organism>
<reference evidence="3 4" key="1">
    <citation type="journal article" date="2015" name="BMC Genomics">
        <title>Insights from the genome of Ophiocordyceps polyrhachis-furcata to pathogenicity and host specificity in insect fungi.</title>
        <authorList>
            <person name="Wichadakul D."/>
            <person name="Kobmoo N."/>
            <person name="Ingsriswang S."/>
            <person name="Tangphatsornruang S."/>
            <person name="Chantasingh D."/>
            <person name="Luangsa-ard J.J."/>
            <person name="Eurwilaichitr L."/>
        </authorList>
    </citation>
    <scope>NUCLEOTIDE SEQUENCE [LARGE SCALE GENOMIC DNA]</scope>
    <source>
        <strain evidence="3 4">BCC 54312</strain>
    </source>
</reference>
<keyword evidence="4" id="KW-1185">Reference proteome</keyword>
<dbReference type="PANTHER" id="PTHR38113:SF1">
    <property type="entry name" value="DUF2293 DOMAIN-CONTAINING PROTEIN"/>
    <property type="match status" value="1"/>
</dbReference>
<dbReference type="OrthoDB" id="5288828at2759"/>
<dbReference type="InterPro" id="IPR018744">
    <property type="entry name" value="DUF2293"/>
</dbReference>
<feature type="compositionally biased region" description="Low complexity" evidence="1">
    <location>
        <begin position="314"/>
        <end position="326"/>
    </location>
</feature>
<feature type="region of interest" description="Disordered" evidence="1">
    <location>
        <begin position="302"/>
        <end position="352"/>
    </location>
</feature>
<feature type="compositionally biased region" description="Basic residues" evidence="1">
    <location>
        <begin position="1"/>
        <end position="22"/>
    </location>
</feature>
<dbReference type="Pfam" id="PF10056">
    <property type="entry name" value="DUF2293"/>
    <property type="match status" value="1"/>
</dbReference>
<sequence>MGNCKRKQPGALKHKSKSKRANRPLPEGDIFVPRDVVARRPLPVVKSKHRSYFELVQNADKKKKLEFQNTLNPNPPQGFEFVPVGNPELTSACKELSRDRGLKIYIVAVRHDITNRFLPHETYSHEKSHEEAHAHSLATQMNRVGYHFHANVVREAKASIHHVTEQLFTVPGIPEPIPECQSLYYTQADAVLRDLFPRVPNTDRQSIILHSFTEGALYNGGTPVGRNPTLTLSRRVQLAVLAHIRHAHTLYDDLLRRMPWHDARKAVQPVCLDTLVKWRGDEESGRDQLDEILREVVVISDSEDEDAMEDSTDDTSVISSTPTPSDGRNVHRRLPVPDRGTANVTGGGRNDRRGFERYRRAWDDAVRRNGETRHDAAGSFHDGDGAALPGAPETRMAHDASGNAPAPNGYVPPGLQVYRAGPRMIATNDDYQEVNAYARDGLRLPLLPSASSNPDMLVHPAAGVEQPSYRPRAYPSLGTGPDRPLVYENRSMQYYFGSSPSPARPPRESWRTDGHVHRGELRPMSPVQMSGCHRDRYGMPSNPAQVQSTQPAAERIVMNSARPGSRSNTVVMEDRGGFYERIADHPEDAGLQPRSDGVPRSSVAMHAPERTRSGPHGEPASYRSPSPLIIPRVEAAGGTVAPSWRVDRRPGFVSHMKEDHRPQEELRFQQVRSGDAHYRHHQQPRQDVDDDCIFIRQRPTLAANHIDLTL</sequence>
<dbReference type="AlphaFoldDB" id="A0A367LRP3"/>
<evidence type="ECO:0000313" key="3">
    <source>
        <dbReference type="EMBL" id="RCI17114.1"/>
    </source>
</evidence>
<dbReference type="PANTHER" id="PTHR38113">
    <property type="match status" value="1"/>
</dbReference>
<gene>
    <name evidence="3" type="ORF">L249_3256</name>
</gene>
<protein>
    <recommendedName>
        <fullName evidence="2">DUF2293 domain-containing protein</fullName>
    </recommendedName>
</protein>
<comment type="caution">
    <text evidence="3">The sequence shown here is derived from an EMBL/GenBank/DDBJ whole genome shotgun (WGS) entry which is preliminary data.</text>
</comment>
<feature type="region of interest" description="Disordered" evidence="1">
    <location>
        <begin position="1"/>
        <end position="28"/>
    </location>
</feature>
<proteinExistence type="predicted"/>
<feature type="compositionally biased region" description="Acidic residues" evidence="1">
    <location>
        <begin position="302"/>
        <end position="313"/>
    </location>
</feature>
<feature type="compositionally biased region" description="Basic and acidic residues" evidence="1">
    <location>
        <begin position="373"/>
        <end position="384"/>
    </location>
</feature>
<feature type="domain" description="DUF2293" evidence="2">
    <location>
        <begin position="192"/>
        <end position="279"/>
    </location>
</feature>
<feature type="region of interest" description="Disordered" evidence="1">
    <location>
        <begin position="373"/>
        <end position="408"/>
    </location>
</feature>
<feature type="compositionally biased region" description="Basic and acidic residues" evidence="1">
    <location>
        <begin position="505"/>
        <end position="521"/>
    </location>
</feature>
<evidence type="ECO:0000313" key="4">
    <source>
        <dbReference type="Proteomes" id="UP000253664"/>
    </source>
</evidence>
<accession>A0A367LRP3</accession>
<evidence type="ECO:0000259" key="2">
    <source>
        <dbReference type="Pfam" id="PF10056"/>
    </source>
</evidence>
<feature type="region of interest" description="Disordered" evidence="1">
    <location>
        <begin position="497"/>
        <end position="552"/>
    </location>
</feature>
<evidence type="ECO:0000256" key="1">
    <source>
        <dbReference type="SAM" id="MobiDB-lite"/>
    </source>
</evidence>
<feature type="compositionally biased region" description="Polar residues" evidence="1">
    <location>
        <begin position="542"/>
        <end position="551"/>
    </location>
</feature>
<name>A0A367LRP3_9HYPO</name>